<keyword evidence="2" id="KW-1185">Reference proteome</keyword>
<comment type="caution">
    <text evidence="1">The sequence shown here is derived from an EMBL/GenBank/DDBJ whole genome shotgun (WGS) entry which is preliminary data.</text>
</comment>
<sequence>MNLLRPEDYTIAWIAPLQIEARAALLLLDKPHQGRFPISRGHDYTYKAGEICGHNVIIATLPSGEVYGTGSAAAIAAQVKMFFPNLWLGLLVGVAAGLPNLQRDPPLDIRLGDVLVGMPDGDTAGLVGYELGKETGENGFQPLRLGHTLAQTEKVIRSAIANIRLHEPDNVPEFLRYYEQFSDKQHSQGSFADPGQENDVLYQIDDNQNERIVPRELRPESKRTHVWYGPIGSGDKLMKNARKRNELRDRFNIIGLEMEAAGTMTCIPVGVIRGVCDYGDEHKNKQWQPYAAAMAAAYAKTVLAQIPPKVVMLVEGQGIQTMKGAADKVPSRPKRLMDDNSSSSTNRRTKSPRIEGSNAEVSESAVNPVSEERQESLDETQRKELLESLAFDQIDSRHDTIEKAYGRTCEWLSRTAEYIDWFESPDKLAEHHDVVQNLEHSAVTCFIDALDECDITQIRDMISFFEAVGEMAVCKGAPFRVCLSSRHYPHITISKGLMLDLGQQEGHGQDIVSFIKGKLKIDDRKLAQQIRTELINKASGIFIWIVLVLGILQQEYDDGHTHTLLKKLKDIPSDLNELFRDILSRDNRHQAELLLCIQWVLFARKPLQPEQLYLAIMVGVDPNSASNWDSGKVGDAHVRRFILSSSKGLVEVNKSKKNPKVQFIHESVREFFLKDGLRSIWPELKGNFQGQSHERLKQCCIEYLGIADASAADLEYAKAEFPELESWKWRREVYKLTGTKFPLLEYAVQTIFYHADRAASFGVDQARFLHDFDFAGWMKFEAIFQLYLSRLHRPTVSLLYILAEYNAAKLIESHPDNLSGFTAEKGDEKYGMPILAAIATNSRPAVYALLKAQADEEPSTSPLHSLCEQYDQDENKRSGVGRSFEFSKENGIFANLVAAGDEQVVAFAIASDKICHNINWKGMEGERALSHAARSGLATLVRVLLDKGAPLSMPNSSRLTALHYSVKGGHEATVRLLLANGACAEGETNSKQTWLHFAAEGGSISLVRLFLDRGANILAADHNGSTPLHVAAAKGHEAVVQLLLDEGADILAADRYKNTPLHSAARNGHKAVVQLLLDEGADILAANCDKSTPLHSAARNGYTAVVQLLLDRGADIRATSSHNVSTPVFYADEIKHTAMVQLLLDRGADISATSWPGYTLLHMAASLGREAVVQLLLDRGVDINLADSDNGSTPLHTAVQNERKAMIQYLLDRGANIHAVDNTARTPLHLAVGSFQRASESVMQLLLDQGADKDAVDEDGKTPLHLALDGTGHVTFRYTATKVRLLIRHGANIHATNRQGDTPLTLAYSLPDGDARKALILERQREEVPSLSSDTA</sequence>
<evidence type="ECO:0000313" key="2">
    <source>
        <dbReference type="Proteomes" id="UP001143910"/>
    </source>
</evidence>
<gene>
    <name evidence="1" type="ORF">NQ176_g9044</name>
</gene>
<evidence type="ECO:0000313" key="1">
    <source>
        <dbReference type="EMBL" id="KAJ2968722.1"/>
    </source>
</evidence>
<reference evidence="1" key="1">
    <citation type="submission" date="2022-08" db="EMBL/GenBank/DDBJ databases">
        <title>Genome Sequence of Lecanicillium fungicola.</title>
        <authorList>
            <person name="Buettner E."/>
        </authorList>
    </citation>
    <scope>NUCLEOTIDE SEQUENCE</scope>
    <source>
        <strain evidence="1">Babe33</strain>
    </source>
</reference>
<dbReference type="Proteomes" id="UP001143910">
    <property type="component" value="Unassembled WGS sequence"/>
</dbReference>
<protein>
    <submittedName>
        <fullName evidence="1">Uncharacterized protein</fullName>
    </submittedName>
</protein>
<accession>A0ACC1MNZ0</accession>
<proteinExistence type="predicted"/>
<dbReference type="EMBL" id="JANJQO010001918">
    <property type="protein sequence ID" value="KAJ2968722.1"/>
    <property type="molecule type" value="Genomic_DNA"/>
</dbReference>
<name>A0ACC1MNZ0_9HYPO</name>
<organism evidence="1 2">
    <name type="scientific">Zarea fungicola</name>
    <dbReference type="NCBI Taxonomy" id="93591"/>
    <lineage>
        <taxon>Eukaryota</taxon>
        <taxon>Fungi</taxon>
        <taxon>Dikarya</taxon>
        <taxon>Ascomycota</taxon>
        <taxon>Pezizomycotina</taxon>
        <taxon>Sordariomycetes</taxon>
        <taxon>Hypocreomycetidae</taxon>
        <taxon>Hypocreales</taxon>
        <taxon>Cordycipitaceae</taxon>
        <taxon>Zarea</taxon>
    </lineage>
</organism>